<gene>
    <name evidence="2" type="ORF">DOTSEDRAFT_44807</name>
</gene>
<sequence>MCIWEPAALCLCRLSFAVCRWTCALCSGWREGCGLGGCKQQGAFVLGGPAAAV</sequence>
<evidence type="ECO:0000313" key="2">
    <source>
        <dbReference type="EMBL" id="EME44659.1"/>
    </source>
</evidence>
<protein>
    <submittedName>
        <fullName evidence="2">Uncharacterized protein</fullName>
    </submittedName>
</protein>
<dbReference type="AlphaFoldDB" id="N1PQG1"/>
<keyword evidence="1" id="KW-0732">Signal</keyword>
<dbReference type="HOGENOM" id="CLU_3068653_0_0_1"/>
<evidence type="ECO:0000256" key="1">
    <source>
        <dbReference type="SAM" id="SignalP"/>
    </source>
</evidence>
<keyword evidence="3" id="KW-1185">Reference proteome</keyword>
<name>N1PQG1_DOTSN</name>
<reference evidence="2 3" key="2">
    <citation type="journal article" date="2012" name="PLoS Pathog.">
        <title>Diverse lifestyles and strategies of plant pathogenesis encoded in the genomes of eighteen Dothideomycetes fungi.</title>
        <authorList>
            <person name="Ohm R.A."/>
            <person name="Feau N."/>
            <person name="Henrissat B."/>
            <person name="Schoch C.L."/>
            <person name="Horwitz B.A."/>
            <person name="Barry K.W."/>
            <person name="Condon B.J."/>
            <person name="Copeland A.C."/>
            <person name="Dhillon B."/>
            <person name="Glaser F."/>
            <person name="Hesse C.N."/>
            <person name="Kosti I."/>
            <person name="LaButti K."/>
            <person name="Lindquist E.A."/>
            <person name="Lucas S."/>
            <person name="Salamov A.A."/>
            <person name="Bradshaw R.E."/>
            <person name="Ciuffetti L."/>
            <person name="Hamelin R.C."/>
            <person name="Kema G.H.J."/>
            <person name="Lawrence C."/>
            <person name="Scott J.A."/>
            <person name="Spatafora J.W."/>
            <person name="Turgeon B.G."/>
            <person name="de Wit P.J.G.M."/>
            <person name="Zhong S."/>
            <person name="Goodwin S.B."/>
            <person name="Grigoriev I.V."/>
        </authorList>
    </citation>
    <scope>NUCLEOTIDE SEQUENCE [LARGE SCALE GENOMIC DNA]</scope>
    <source>
        <strain evidence="3">NZE10 / CBS 128990</strain>
    </source>
</reference>
<dbReference type="EMBL" id="KB446539">
    <property type="protein sequence ID" value="EME44659.1"/>
    <property type="molecule type" value="Genomic_DNA"/>
</dbReference>
<accession>N1PQG1</accession>
<proteinExistence type="predicted"/>
<feature type="signal peptide" evidence="1">
    <location>
        <begin position="1"/>
        <end position="17"/>
    </location>
</feature>
<evidence type="ECO:0000313" key="3">
    <source>
        <dbReference type="Proteomes" id="UP000016933"/>
    </source>
</evidence>
<feature type="chain" id="PRO_5004108960" evidence="1">
    <location>
        <begin position="18"/>
        <end position="53"/>
    </location>
</feature>
<organism evidence="2 3">
    <name type="scientific">Dothistroma septosporum (strain NZE10 / CBS 128990)</name>
    <name type="common">Red band needle blight fungus</name>
    <name type="synonym">Mycosphaerella pini</name>
    <dbReference type="NCBI Taxonomy" id="675120"/>
    <lineage>
        <taxon>Eukaryota</taxon>
        <taxon>Fungi</taxon>
        <taxon>Dikarya</taxon>
        <taxon>Ascomycota</taxon>
        <taxon>Pezizomycotina</taxon>
        <taxon>Dothideomycetes</taxon>
        <taxon>Dothideomycetidae</taxon>
        <taxon>Mycosphaerellales</taxon>
        <taxon>Mycosphaerellaceae</taxon>
        <taxon>Dothistroma</taxon>
    </lineage>
</organism>
<dbReference type="Proteomes" id="UP000016933">
    <property type="component" value="Unassembled WGS sequence"/>
</dbReference>
<reference evidence="3" key="1">
    <citation type="journal article" date="2012" name="PLoS Genet.">
        <title>The genomes of the fungal plant pathogens Cladosporium fulvum and Dothistroma septosporum reveal adaptation to different hosts and lifestyles but also signatures of common ancestry.</title>
        <authorList>
            <person name="de Wit P.J.G.M."/>
            <person name="van der Burgt A."/>
            <person name="Oekmen B."/>
            <person name="Stergiopoulos I."/>
            <person name="Abd-Elsalam K.A."/>
            <person name="Aerts A.L."/>
            <person name="Bahkali A.H."/>
            <person name="Beenen H.G."/>
            <person name="Chettri P."/>
            <person name="Cox M.P."/>
            <person name="Datema E."/>
            <person name="de Vries R.P."/>
            <person name="Dhillon B."/>
            <person name="Ganley A.R."/>
            <person name="Griffiths S.A."/>
            <person name="Guo Y."/>
            <person name="Hamelin R.C."/>
            <person name="Henrissat B."/>
            <person name="Kabir M.S."/>
            <person name="Jashni M.K."/>
            <person name="Kema G."/>
            <person name="Klaubauf S."/>
            <person name="Lapidus A."/>
            <person name="Levasseur A."/>
            <person name="Lindquist E."/>
            <person name="Mehrabi R."/>
            <person name="Ohm R.A."/>
            <person name="Owen T.J."/>
            <person name="Salamov A."/>
            <person name="Schwelm A."/>
            <person name="Schijlen E."/>
            <person name="Sun H."/>
            <person name="van den Burg H.A."/>
            <person name="van Ham R.C.H.J."/>
            <person name="Zhang S."/>
            <person name="Goodwin S.B."/>
            <person name="Grigoriev I.V."/>
            <person name="Collemare J."/>
            <person name="Bradshaw R.E."/>
        </authorList>
    </citation>
    <scope>NUCLEOTIDE SEQUENCE [LARGE SCALE GENOMIC DNA]</scope>
    <source>
        <strain evidence="3">NZE10 / CBS 128990</strain>
    </source>
</reference>